<dbReference type="EMBL" id="JBIGHV010000010">
    <property type="protein sequence ID" value="MFG6433056.1"/>
    <property type="molecule type" value="Genomic_DNA"/>
</dbReference>
<sequence>MAAWQFDMKAACGDGGTSLPTFDLARIDSFLDGLMDRSAEPGGWLMYGPAEGNRIDVAFDDEGCELDVRIDARSDADSFISLVCVLMSHLGCTLFSPELNENFPADVHSVKGALQRSGAWMFALDAQAFLATRARD</sequence>
<gene>
    <name evidence="1" type="ORF">ACG00Y_24290</name>
</gene>
<accession>A0ABW7F8V8</accession>
<dbReference type="RefSeq" id="WP_394483428.1">
    <property type="nucleotide sequence ID" value="NZ_JBIGHV010000010.1"/>
</dbReference>
<name>A0ABW7F8V8_9BURK</name>
<protein>
    <submittedName>
        <fullName evidence="1">Uncharacterized protein</fullName>
    </submittedName>
</protein>
<dbReference type="Proteomes" id="UP001606210">
    <property type="component" value="Unassembled WGS sequence"/>
</dbReference>
<evidence type="ECO:0000313" key="1">
    <source>
        <dbReference type="EMBL" id="MFG6433056.1"/>
    </source>
</evidence>
<comment type="caution">
    <text evidence="1">The sequence shown here is derived from an EMBL/GenBank/DDBJ whole genome shotgun (WGS) entry which is preliminary data.</text>
</comment>
<proteinExistence type="predicted"/>
<evidence type="ECO:0000313" key="2">
    <source>
        <dbReference type="Proteomes" id="UP001606210"/>
    </source>
</evidence>
<reference evidence="1 2" key="1">
    <citation type="submission" date="2024-08" db="EMBL/GenBank/DDBJ databases">
        <authorList>
            <person name="Lu H."/>
        </authorList>
    </citation>
    <scope>NUCLEOTIDE SEQUENCE [LARGE SCALE GENOMIC DNA]</scope>
    <source>
        <strain evidence="1 2">LYH14W</strain>
    </source>
</reference>
<keyword evidence="2" id="KW-1185">Reference proteome</keyword>
<organism evidence="1 2">
    <name type="scientific">Pelomonas parva</name>
    <dbReference type="NCBI Taxonomy" id="3299032"/>
    <lineage>
        <taxon>Bacteria</taxon>
        <taxon>Pseudomonadati</taxon>
        <taxon>Pseudomonadota</taxon>
        <taxon>Betaproteobacteria</taxon>
        <taxon>Burkholderiales</taxon>
        <taxon>Sphaerotilaceae</taxon>
        <taxon>Roseateles</taxon>
    </lineage>
</organism>